<dbReference type="AlphaFoldDB" id="A0A1X0YFZ5"/>
<dbReference type="CDD" id="cd07043">
    <property type="entry name" value="STAS_anti-anti-sigma_factors"/>
    <property type="match status" value="1"/>
</dbReference>
<dbReference type="Proteomes" id="UP000193040">
    <property type="component" value="Unassembled WGS sequence"/>
</dbReference>
<accession>A0A1X0YFZ5</accession>
<dbReference type="Gene3D" id="3.30.750.24">
    <property type="entry name" value="STAS domain"/>
    <property type="match status" value="1"/>
</dbReference>
<dbReference type="InterPro" id="IPR036513">
    <property type="entry name" value="STAS_dom_sf"/>
</dbReference>
<dbReference type="Pfam" id="PF01740">
    <property type="entry name" value="STAS"/>
    <property type="match status" value="1"/>
</dbReference>
<feature type="region of interest" description="Disordered" evidence="1">
    <location>
        <begin position="1"/>
        <end position="21"/>
    </location>
</feature>
<proteinExistence type="predicted"/>
<dbReference type="RefSeq" id="WP_044506785.1">
    <property type="nucleotide sequence ID" value="NZ_AP022568.1"/>
</dbReference>
<comment type="caution">
    <text evidence="2">The sequence shown here is derived from an EMBL/GenBank/DDBJ whole genome shotgun (WGS) entry which is preliminary data.</text>
</comment>
<evidence type="ECO:0000256" key="1">
    <source>
        <dbReference type="SAM" id="MobiDB-lite"/>
    </source>
</evidence>
<dbReference type="InterPro" id="IPR002645">
    <property type="entry name" value="STAS_dom"/>
</dbReference>
<sequence length="115" mass="12230">MAAELNLNSSRGPDGRPRLTATGEIDLSNIARFRHALHATSAGTRQPITIDLSAVRYIDSAGINALFDHADKVDNLHIIVHRVLVRVLTISGLDKVAILESGPAPSDSDGRNPGS</sequence>
<feature type="compositionally biased region" description="Polar residues" evidence="1">
    <location>
        <begin position="1"/>
        <end position="11"/>
    </location>
</feature>
<dbReference type="EMBL" id="MZZM01000005">
    <property type="protein sequence ID" value="ORJ64081.1"/>
    <property type="molecule type" value="Genomic_DNA"/>
</dbReference>
<evidence type="ECO:0000313" key="3">
    <source>
        <dbReference type="Proteomes" id="UP000193040"/>
    </source>
</evidence>
<reference evidence="2 3" key="1">
    <citation type="submission" date="2017-03" db="EMBL/GenBank/DDBJ databases">
        <title>Genomic insights into Mycobacterium simiae human colonization.</title>
        <authorList>
            <person name="Steffani J.L."/>
            <person name="Brunck M.E."/>
            <person name="Cruz E."/>
            <person name="Montiel R."/>
            <person name="Barona F."/>
        </authorList>
    </citation>
    <scope>NUCLEOTIDE SEQUENCE [LARGE SCALE GENOMIC DNA]</scope>
    <source>
        <strain evidence="2 3">MsiGto</strain>
    </source>
</reference>
<gene>
    <name evidence="2" type="ORF">B5M45_02410</name>
</gene>
<dbReference type="PROSITE" id="PS50801">
    <property type="entry name" value="STAS"/>
    <property type="match status" value="1"/>
</dbReference>
<name>A0A1X0YFZ5_MYCSI</name>
<dbReference type="SUPFAM" id="SSF52091">
    <property type="entry name" value="SpoIIaa-like"/>
    <property type="match status" value="1"/>
</dbReference>
<dbReference type="STRING" id="1784.VC42_04855"/>
<protein>
    <submittedName>
        <fullName evidence="2">Uncharacterized protein</fullName>
    </submittedName>
</protein>
<keyword evidence="3" id="KW-1185">Reference proteome</keyword>
<evidence type="ECO:0000313" key="2">
    <source>
        <dbReference type="EMBL" id="ORJ64081.1"/>
    </source>
</evidence>
<organism evidence="2 3">
    <name type="scientific">Mycobacterium simiae</name>
    <name type="common">Mycobacterium habana</name>
    <dbReference type="NCBI Taxonomy" id="1784"/>
    <lineage>
        <taxon>Bacteria</taxon>
        <taxon>Bacillati</taxon>
        <taxon>Actinomycetota</taxon>
        <taxon>Actinomycetes</taxon>
        <taxon>Mycobacteriales</taxon>
        <taxon>Mycobacteriaceae</taxon>
        <taxon>Mycobacterium</taxon>
        <taxon>Mycobacterium simiae complex</taxon>
    </lineage>
</organism>